<accession>A0ABQ0C2L2</accession>
<dbReference type="RefSeq" id="WP_103732245.1">
    <property type="nucleotide sequence ID" value="NZ_BAABZQ010000001.1"/>
</dbReference>
<dbReference type="Pfam" id="PF06605">
    <property type="entry name" value="Prophage_tail"/>
    <property type="match status" value="1"/>
</dbReference>
<sequence>MIQIYEAANQAYEKNGDAVLHPLSCTVSEVLKGTWEMSLQNPYDENAGLIRSGAVIKADTNIGKGQLFRIYKHERSENGVNASAYPIFFDAGKNTAILDKRPTNKTGDEALQILTQGTPYTAESDIRSARTAYYQKVNLMEALCGEDENSFINRWGGEPIYDNYHVTINSRAGGDHGARAAFGYNLQGITERVRFDDVVTRIIPEAYNGYMLEGERPWVDSPNIKKYPIVYTKVVQYSEIKLQEDCTGEDETGYPDLESLRKALKERAMQDFEVGIDKPEVSYDIEFFPLEDTVEYEDLKDLVQIGLGDSVECENKGLDIITKGRATSLTYDCIREKVSALHVGDIESSYFDDMSLVMQAAADAITKEGGLKGEKIIGIMNAAVTQLRAQRTQAKKLDVVAMLCEDTDPKSKNYGAMCIGTKGFMIASERTADGKDWDWRTFGTGYGFIADCIVAGLLASRNYNEETGEGFYINLDTGEISMNNARLKGEIESKRAEYGLYVSITPGEVNLLSDYNGKTVSVFRLSGGAVLDEATGDLRGISPSLTLGPKSGSFVIQFSDSILNAWKFGKTGAKDSGTYIQGTKSGRAEFSDGTYLEFANGYCIGGNTKSGSF</sequence>
<name>A0ABQ0C2L2_9FIRM</name>
<evidence type="ECO:0000313" key="3">
    <source>
        <dbReference type="Proteomes" id="UP001600941"/>
    </source>
</evidence>
<dbReference type="EMBL" id="BAABZQ010000001">
    <property type="protein sequence ID" value="GAA6503029.1"/>
    <property type="molecule type" value="Genomic_DNA"/>
</dbReference>
<dbReference type="InterPro" id="IPR010572">
    <property type="entry name" value="Tail_dom"/>
</dbReference>
<reference evidence="2 3" key="1">
    <citation type="submission" date="2024-04" db="EMBL/GenBank/DDBJ databases">
        <title>Defined microbial consortia suppress multidrug-resistant proinflammatory Enterobacteriaceae via ecological control.</title>
        <authorList>
            <person name="Furuichi M."/>
            <person name="Kawaguchi T."/>
            <person name="Pust M."/>
            <person name="Yasuma K."/>
            <person name="Plichta D."/>
            <person name="Hasegawa N."/>
            <person name="Ohya T."/>
            <person name="Bhattarai S."/>
            <person name="Sasajima S."/>
            <person name="Aoto Y."/>
            <person name="Tuganbaev T."/>
            <person name="Yaginuma M."/>
            <person name="Ueda M."/>
            <person name="Okahashi N."/>
            <person name="Amafuji K."/>
            <person name="Kiridooshi Y."/>
            <person name="Sugita K."/>
            <person name="Strazar M."/>
            <person name="Skelly A."/>
            <person name="Suda W."/>
            <person name="Hattori M."/>
            <person name="Nakamoto N."/>
            <person name="Caballero S."/>
            <person name="Norman J."/>
            <person name="Olle B."/>
            <person name="Tanoue T."/>
            <person name="Arita M."/>
            <person name="Bucci V."/>
            <person name="Atarashi K."/>
            <person name="Xavier R."/>
            <person name="Honda K."/>
        </authorList>
    </citation>
    <scope>NUCLEOTIDE SEQUENCE [LARGE SCALE GENOMIC DNA]</scope>
    <source>
        <strain evidence="3">k34-0107-D12</strain>
    </source>
</reference>
<keyword evidence="3" id="KW-1185">Reference proteome</keyword>
<proteinExistence type="predicted"/>
<evidence type="ECO:0000259" key="1">
    <source>
        <dbReference type="Pfam" id="PF06605"/>
    </source>
</evidence>
<organism evidence="2 3">
    <name type="scientific">Blautia parvula</name>
    <dbReference type="NCBI Taxonomy" id="2877527"/>
    <lineage>
        <taxon>Bacteria</taxon>
        <taxon>Bacillati</taxon>
        <taxon>Bacillota</taxon>
        <taxon>Clostridia</taxon>
        <taxon>Lachnospirales</taxon>
        <taxon>Lachnospiraceae</taxon>
        <taxon>Blautia</taxon>
    </lineage>
</organism>
<gene>
    <name evidence="2" type="ORF">K340107D12_58450</name>
</gene>
<dbReference type="NCBIfam" id="TIGR01665">
    <property type="entry name" value="put_anti_recept"/>
    <property type="match status" value="1"/>
</dbReference>
<evidence type="ECO:0000313" key="2">
    <source>
        <dbReference type="EMBL" id="GAA6503029.1"/>
    </source>
</evidence>
<comment type="caution">
    <text evidence="2">The sequence shown here is derived from an EMBL/GenBank/DDBJ whole genome shotgun (WGS) entry which is preliminary data.</text>
</comment>
<dbReference type="Proteomes" id="UP001600941">
    <property type="component" value="Unassembled WGS sequence"/>
</dbReference>
<dbReference type="InterPro" id="IPR007119">
    <property type="entry name" value="Phage_tail_spike_N"/>
</dbReference>
<feature type="domain" description="Tail spike" evidence="1">
    <location>
        <begin position="89"/>
        <end position="337"/>
    </location>
</feature>
<protein>
    <recommendedName>
        <fullName evidence="1">Tail spike domain-containing protein</fullName>
    </recommendedName>
</protein>